<organism evidence="10 11">
    <name type="scientific">Aquilegia coerulea</name>
    <name type="common">Rocky mountain columbine</name>
    <dbReference type="NCBI Taxonomy" id="218851"/>
    <lineage>
        <taxon>Eukaryota</taxon>
        <taxon>Viridiplantae</taxon>
        <taxon>Streptophyta</taxon>
        <taxon>Embryophyta</taxon>
        <taxon>Tracheophyta</taxon>
        <taxon>Spermatophyta</taxon>
        <taxon>Magnoliopsida</taxon>
        <taxon>Ranunculales</taxon>
        <taxon>Ranunculaceae</taxon>
        <taxon>Thalictroideae</taxon>
        <taxon>Aquilegia</taxon>
    </lineage>
</organism>
<keyword evidence="4" id="KW-0934">Plastid</keyword>
<evidence type="ECO:0008006" key="12">
    <source>
        <dbReference type="Google" id="ProtNLM"/>
    </source>
</evidence>
<gene>
    <name evidence="10" type="ORF">AQUCO_01300130v1</name>
</gene>
<dbReference type="SUPFAM" id="SSF52821">
    <property type="entry name" value="Rhodanese/Cell cycle control phosphatase"/>
    <property type="match status" value="1"/>
</dbReference>
<dbReference type="PANTHER" id="PTHR47377">
    <property type="entry name" value="RHODANESE-LIKE DOMAIN-CONTAINING PROTEIN 4, CHLOROPLASTIC"/>
    <property type="match status" value="1"/>
</dbReference>
<keyword evidence="6" id="KW-0809">Transit peptide</keyword>
<dbReference type="STRING" id="218851.A0A2G5DZY5"/>
<evidence type="ECO:0000256" key="9">
    <source>
        <dbReference type="SAM" id="MobiDB-lite"/>
    </source>
</evidence>
<evidence type="ECO:0000256" key="6">
    <source>
        <dbReference type="ARBA" id="ARBA00022946"/>
    </source>
</evidence>
<evidence type="ECO:0000256" key="5">
    <source>
        <dbReference type="ARBA" id="ARBA00022692"/>
    </source>
</evidence>
<reference evidence="10 11" key="1">
    <citation type="submission" date="2017-09" db="EMBL/GenBank/DDBJ databases">
        <title>WGS assembly of Aquilegia coerulea Goldsmith.</title>
        <authorList>
            <person name="Hodges S."/>
            <person name="Kramer E."/>
            <person name="Nordborg M."/>
            <person name="Tomkins J."/>
            <person name="Borevitz J."/>
            <person name="Derieg N."/>
            <person name="Yan J."/>
            <person name="Mihaltcheva S."/>
            <person name="Hayes R.D."/>
            <person name="Rokhsar D."/>
        </authorList>
    </citation>
    <scope>NUCLEOTIDE SEQUENCE [LARGE SCALE GENOMIC DNA]</scope>
    <source>
        <strain evidence="11">cv. Goldsmith</strain>
    </source>
</reference>
<feature type="region of interest" description="Disordered" evidence="9">
    <location>
        <begin position="394"/>
        <end position="446"/>
    </location>
</feature>
<name>A0A2G5DZY5_AQUCA</name>
<dbReference type="EMBL" id="KZ305030">
    <property type="protein sequence ID" value="PIA49070.1"/>
    <property type="molecule type" value="Genomic_DNA"/>
</dbReference>
<keyword evidence="8" id="KW-0472">Membrane</keyword>
<dbReference type="AlphaFoldDB" id="A0A2G5DZY5"/>
<keyword evidence="7" id="KW-1133">Transmembrane helix</keyword>
<feature type="compositionally biased region" description="Pro residues" evidence="9">
    <location>
        <begin position="427"/>
        <end position="446"/>
    </location>
</feature>
<dbReference type="Proteomes" id="UP000230069">
    <property type="component" value="Unassembled WGS sequence"/>
</dbReference>
<comment type="subcellular location">
    <subcellularLocation>
        <location evidence="2">Membrane</location>
    </subcellularLocation>
    <subcellularLocation>
        <location evidence="1">Plastid</location>
        <location evidence="1">Chloroplast</location>
    </subcellularLocation>
</comment>
<proteinExistence type="predicted"/>
<accession>A0A2G5DZY5</accession>
<keyword evidence="5" id="KW-0812">Transmembrane</keyword>
<dbReference type="OrthoDB" id="1927399at2759"/>
<evidence type="ECO:0000313" key="10">
    <source>
        <dbReference type="EMBL" id="PIA49070.1"/>
    </source>
</evidence>
<dbReference type="FunCoup" id="A0A2G5DZY5">
    <property type="interactions" value="1769"/>
</dbReference>
<dbReference type="PANTHER" id="PTHR47377:SF1">
    <property type="entry name" value="RHODANESE-LIKE DOMAIN-CONTAINING PROTEIN 4, CHLOROPLASTIC"/>
    <property type="match status" value="1"/>
</dbReference>
<dbReference type="InterPro" id="IPR044240">
    <property type="entry name" value="STR4-like"/>
</dbReference>
<dbReference type="InterPro" id="IPR036873">
    <property type="entry name" value="Rhodanese-like_dom_sf"/>
</dbReference>
<dbReference type="Gene3D" id="3.40.250.10">
    <property type="entry name" value="Rhodanese-like domain"/>
    <property type="match status" value="1"/>
</dbReference>
<evidence type="ECO:0000313" key="11">
    <source>
        <dbReference type="Proteomes" id="UP000230069"/>
    </source>
</evidence>
<sequence length="446" mass="48141">MEAFKAGSLTPVSLLYQRKTESKKVVSLSPIKQSKFSKFKITPSNINVSVILLSSVISSKLARALTYEEAVDQSIENSTSEGGIDVDFGGLMDTVVKFTTENPTVVIGGAAILSVPLVLSQVLKKQKSWGVESAKDAYRKLGQDANAQLLDIRKPKEIREIGSPNIGALRKKAVSIAYEGEDKLGFLKKLSLKFKEPESTTLFILDKFDGNSELVAELVTVNGFKAAYAIKDGAEGTRGWKNSDLPWIPPKRALGLGFGTLADAFASVIEEGSDDLPFSLGVVAATSLLGLLAYTEIETALQLIGSAALVRFVSSKLLYAQDRKETLQQFDEFVDNKVAPRELIDDIKQIGKALLPVSINKKALPAPLEVNADVGVPENSVQNTEAVPELITGEEAISVKEPAPPINSVPKSEVKHESPPRRSRPLSPYPNYPDFKPPASPCPSPP</sequence>
<evidence type="ECO:0000256" key="2">
    <source>
        <dbReference type="ARBA" id="ARBA00004370"/>
    </source>
</evidence>
<keyword evidence="11" id="KW-1185">Reference proteome</keyword>
<evidence type="ECO:0000256" key="8">
    <source>
        <dbReference type="ARBA" id="ARBA00023136"/>
    </source>
</evidence>
<evidence type="ECO:0000256" key="7">
    <source>
        <dbReference type="ARBA" id="ARBA00022989"/>
    </source>
</evidence>
<evidence type="ECO:0000256" key="3">
    <source>
        <dbReference type="ARBA" id="ARBA00022528"/>
    </source>
</evidence>
<evidence type="ECO:0000256" key="1">
    <source>
        <dbReference type="ARBA" id="ARBA00004229"/>
    </source>
</evidence>
<evidence type="ECO:0000256" key="4">
    <source>
        <dbReference type="ARBA" id="ARBA00022640"/>
    </source>
</evidence>
<dbReference type="GO" id="GO:0009535">
    <property type="term" value="C:chloroplast thylakoid membrane"/>
    <property type="evidence" value="ECO:0007669"/>
    <property type="project" value="UniProtKB-ARBA"/>
</dbReference>
<keyword evidence="3" id="KW-0150">Chloroplast</keyword>
<dbReference type="InParanoid" id="A0A2G5DZY5"/>
<protein>
    <recommendedName>
        <fullName evidence="12">Rhodanese domain-containing protein</fullName>
    </recommendedName>
</protein>
<dbReference type="FunFam" id="3.40.250.10:FF:000044">
    <property type="entry name" value="Rhodanese-like domain-containing protein 4, chloroplastic"/>
    <property type="match status" value="1"/>
</dbReference>